<feature type="chain" id="PRO_5029531112" description="Chitin-binding type-2 domain-containing protein" evidence="2">
    <location>
        <begin position="25"/>
        <end position="947"/>
    </location>
</feature>
<feature type="region of interest" description="Disordered" evidence="1">
    <location>
        <begin position="167"/>
        <end position="231"/>
    </location>
</feature>
<feature type="compositionally biased region" description="Low complexity" evidence="1">
    <location>
        <begin position="496"/>
        <end position="510"/>
    </location>
</feature>
<dbReference type="InterPro" id="IPR011330">
    <property type="entry name" value="Glyco_hydro/deAcase_b/a-brl"/>
</dbReference>
<dbReference type="GO" id="GO:0008061">
    <property type="term" value="F:chitin binding"/>
    <property type="evidence" value="ECO:0007669"/>
    <property type="project" value="InterPro"/>
</dbReference>
<keyword evidence="5" id="KW-1185">Reference proteome</keyword>
<dbReference type="RefSeq" id="XP_022657171.1">
    <property type="nucleotide sequence ID" value="XM_022801436.1"/>
</dbReference>
<name>A0A7M7JXG3_VARDE</name>
<feature type="signal peptide" evidence="2">
    <location>
        <begin position="1"/>
        <end position="24"/>
    </location>
</feature>
<dbReference type="InterPro" id="IPR036508">
    <property type="entry name" value="Chitin-bd_dom_sf"/>
</dbReference>
<feature type="compositionally biased region" description="Acidic residues" evidence="1">
    <location>
        <begin position="483"/>
        <end position="495"/>
    </location>
</feature>
<reference evidence="4" key="1">
    <citation type="submission" date="2021-01" db="UniProtKB">
        <authorList>
            <consortium name="EnsemblMetazoa"/>
        </authorList>
    </citation>
    <scope>IDENTIFICATION</scope>
</reference>
<evidence type="ECO:0000313" key="4">
    <source>
        <dbReference type="EnsemblMetazoa" id="XP_022657171"/>
    </source>
</evidence>
<dbReference type="OMA" id="NHECMIT"/>
<feature type="compositionally biased region" description="Low complexity" evidence="1">
    <location>
        <begin position="518"/>
        <end position="527"/>
    </location>
</feature>
<evidence type="ECO:0000256" key="1">
    <source>
        <dbReference type="SAM" id="MobiDB-lite"/>
    </source>
</evidence>
<dbReference type="Pfam" id="PF01522">
    <property type="entry name" value="Polysacc_deac_1"/>
    <property type="match status" value="1"/>
</dbReference>
<dbReference type="OrthoDB" id="504708at2759"/>
<dbReference type="PANTHER" id="PTHR45985">
    <property type="match status" value="1"/>
</dbReference>
<dbReference type="Pfam" id="PF01607">
    <property type="entry name" value="CBM_14"/>
    <property type="match status" value="1"/>
</dbReference>
<accession>A0A7M7JXG3</accession>
<protein>
    <recommendedName>
        <fullName evidence="3">Chitin-binding type-2 domain-containing protein</fullName>
    </recommendedName>
</protein>
<dbReference type="InterPro" id="IPR052740">
    <property type="entry name" value="CE4"/>
</dbReference>
<dbReference type="SMART" id="SM00494">
    <property type="entry name" value="ChtBD2"/>
    <property type="match status" value="1"/>
</dbReference>
<feature type="compositionally biased region" description="Polar residues" evidence="1">
    <location>
        <begin position="135"/>
        <end position="146"/>
    </location>
</feature>
<dbReference type="SUPFAM" id="SSF57625">
    <property type="entry name" value="Invertebrate chitin-binding proteins"/>
    <property type="match status" value="1"/>
</dbReference>
<dbReference type="AlphaFoldDB" id="A0A7M7JXG3"/>
<dbReference type="GO" id="GO:0016810">
    <property type="term" value="F:hydrolase activity, acting on carbon-nitrogen (but not peptide) bonds"/>
    <property type="evidence" value="ECO:0007669"/>
    <property type="project" value="InterPro"/>
</dbReference>
<dbReference type="InterPro" id="IPR002557">
    <property type="entry name" value="Chitin-bd_dom"/>
</dbReference>
<dbReference type="Gene3D" id="2.170.140.10">
    <property type="entry name" value="Chitin binding domain"/>
    <property type="match status" value="1"/>
</dbReference>
<dbReference type="InterPro" id="IPR002509">
    <property type="entry name" value="NODB_dom"/>
</dbReference>
<dbReference type="Proteomes" id="UP000594260">
    <property type="component" value="Unplaced"/>
</dbReference>
<dbReference type="KEGG" id="vde:111248685"/>
<keyword evidence="2" id="KW-0732">Signal</keyword>
<feature type="region of interest" description="Disordered" evidence="1">
    <location>
        <begin position="92"/>
        <end position="146"/>
    </location>
</feature>
<dbReference type="GO" id="GO:0005576">
    <property type="term" value="C:extracellular region"/>
    <property type="evidence" value="ECO:0007669"/>
    <property type="project" value="InterPro"/>
</dbReference>
<proteinExistence type="predicted"/>
<dbReference type="Gene3D" id="3.20.20.370">
    <property type="entry name" value="Glycoside hydrolase/deacetylase"/>
    <property type="match status" value="1"/>
</dbReference>
<dbReference type="SUPFAM" id="SSF88713">
    <property type="entry name" value="Glycoside hydrolase/deacetylase"/>
    <property type="match status" value="1"/>
</dbReference>
<dbReference type="EnsemblMetazoa" id="XM_022801436">
    <property type="protein sequence ID" value="XP_022657171"/>
    <property type="gene ID" value="LOC111248685"/>
</dbReference>
<feature type="region of interest" description="Disordered" evidence="1">
    <location>
        <begin position="451"/>
        <end position="584"/>
    </location>
</feature>
<dbReference type="PANTHER" id="PTHR45985:SF12">
    <property type="entry name" value="CHITIN DEACETYLASE-LIKE 5, ISOFORM B"/>
    <property type="match status" value="1"/>
</dbReference>
<dbReference type="GeneID" id="111248685"/>
<dbReference type="CDD" id="cd10975">
    <property type="entry name" value="CE4_CDA_like_2"/>
    <property type="match status" value="1"/>
</dbReference>
<sequence>MRNSFSMIFFAVIGITGCIRAVAGASPSSTTSAIDDFKCPEQFGYYADTIDCSKYFVCVFGDPLHESCTGGLYFSVELQTCDWPRNVQCSTAGNNPLTTNNSNPESKKKEGSSIDKKAESAVLSLTSTHKKSSTRPIGSTTSAPSTTLRPSIIRDFQSLYEDIISGNSSSAKEVSPPLSNAYDPQQPEYDEAVPPVVDSEGGIHISDAGKAFGSSSLASRTTSSSKLTSPRWSKVSSARLRSLDVEKDQRIDIDKRFGSATYLGPYHDFGTGRPDKIISPPIVTGPGRSGRARNLNHQEDVSVFVRPLQYEKKISNDGGPPIYYADKAENPSKEIVLVSYPRDGRYRELAVYEPPQTSQRQIYTYTNRNQRYYAPQPKTPSYNFPNDLLRAPPRLSEPPKVVTSSPVSRVQDTRYFNFNTFTPAPPPPPRYVPPALPEVVTAPAVRAVAVTSPSNQPVQSLGGLHSSQVSHSSPTSHHTSHEEDVDQEDYDDYGSYEDYQSNNPPLTTHRPLPPPPTSTSTTTTPRPATRRTTRPYRPPVQTSTSAPSRQSSSGRTGVRRPVTRPPGPPTTSRPAFRPQNVYPTPVPYETAAKCSRDTCRLPDCNCAGSEIPGGLLPKEVPQVVLLTFDDAVNDLNKDHYRDIFDSGRKNPNGCPIRGTFYVSHEWTDYGQVQNLYSKGHEMASHTVTHSFGEKFSEQQWFKEVAGQREILHLYGGVKLEDVRGMRAPFLQIGGNKQFKMLHEYNFTYDSSMPVFENNPPYWPYTLDYAMSHECMITPCPSKSFPGVWEVGMVMWVDLRGGRCSMGDACSNPPDDDGVHKVLMKNFNRHYKGNRAPFNLFYHSAWFNTEHHKKGFLRFLDEILSKGDVWLITNTQLIDWIRHPTSNSHINSFTPWQCNYSDRPGLCHHPTTCSLLYKGGVRYMKTCQPCPDVYPWVGNTGYGGKGAK</sequence>
<dbReference type="InParanoid" id="A0A7M7JXG3"/>
<evidence type="ECO:0000256" key="2">
    <source>
        <dbReference type="SAM" id="SignalP"/>
    </source>
</evidence>
<evidence type="ECO:0000313" key="5">
    <source>
        <dbReference type="Proteomes" id="UP000594260"/>
    </source>
</evidence>
<organism evidence="4 5">
    <name type="scientific">Varroa destructor</name>
    <name type="common">Honeybee mite</name>
    <dbReference type="NCBI Taxonomy" id="109461"/>
    <lineage>
        <taxon>Eukaryota</taxon>
        <taxon>Metazoa</taxon>
        <taxon>Ecdysozoa</taxon>
        <taxon>Arthropoda</taxon>
        <taxon>Chelicerata</taxon>
        <taxon>Arachnida</taxon>
        <taxon>Acari</taxon>
        <taxon>Parasitiformes</taxon>
        <taxon>Mesostigmata</taxon>
        <taxon>Gamasina</taxon>
        <taxon>Dermanyssoidea</taxon>
        <taxon>Varroidae</taxon>
        <taxon>Varroa</taxon>
    </lineage>
</organism>
<dbReference type="GO" id="GO:0005975">
    <property type="term" value="P:carbohydrate metabolic process"/>
    <property type="evidence" value="ECO:0007669"/>
    <property type="project" value="InterPro"/>
</dbReference>
<evidence type="ECO:0000259" key="3">
    <source>
        <dbReference type="PROSITE" id="PS50940"/>
    </source>
</evidence>
<dbReference type="PROSITE" id="PS50940">
    <property type="entry name" value="CHIT_BIND_II"/>
    <property type="match status" value="1"/>
</dbReference>
<feature type="compositionally biased region" description="Low complexity" evidence="1">
    <location>
        <begin position="539"/>
        <end position="556"/>
    </location>
</feature>
<feature type="compositionally biased region" description="Polar residues" evidence="1">
    <location>
        <begin position="92"/>
        <end position="104"/>
    </location>
</feature>
<feature type="compositionally biased region" description="Low complexity" evidence="1">
    <location>
        <begin position="214"/>
        <end position="229"/>
    </location>
</feature>
<feature type="domain" description="Chitin-binding type-2" evidence="3">
    <location>
        <begin position="36"/>
        <end position="91"/>
    </location>
</feature>
<feature type="compositionally biased region" description="Low complexity" evidence="1">
    <location>
        <begin position="451"/>
        <end position="477"/>
    </location>
</feature>
<feature type="compositionally biased region" description="Basic and acidic residues" evidence="1">
    <location>
        <begin position="105"/>
        <end position="119"/>
    </location>
</feature>
<dbReference type="PROSITE" id="PS51257">
    <property type="entry name" value="PROKAR_LIPOPROTEIN"/>
    <property type="match status" value="1"/>
</dbReference>
<dbReference type="CTD" id="33158"/>